<keyword evidence="3" id="KW-1185">Reference proteome</keyword>
<dbReference type="Proteomes" id="UP001159363">
    <property type="component" value="Chromosome 5"/>
</dbReference>
<proteinExistence type="predicted"/>
<evidence type="ECO:0000256" key="1">
    <source>
        <dbReference type="SAM" id="MobiDB-lite"/>
    </source>
</evidence>
<protein>
    <submittedName>
        <fullName evidence="2">Uncharacterized protein</fullName>
    </submittedName>
</protein>
<organism evidence="2 3">
    <name type="scientific">Dryococelus australis</name>
    <dbReference type="NCBI Taxonomy" id="614101"/>
    <lineage>
        <taxon>Eukaryota</taxon>
        <taxon>Metazoa</taxon>
        <taxon>Ecdysozoa</taxon>
        <taxon>Arthropoda</taxon>
        <taxon>Hexapoda</taxon>
        <taxon>Insecta</taxon>
        <taxon>Pterygota</taxon>
        <taxon>Neoptera</taxon>
        <taxon>Polyneoptera</taxon>
        <taxon>Phasmatodea</taxon>
        <taxon>Verophasmatodea</taxon>
        <taxon>Anareolatae</taxon>
        <taxon>Phasmatidae</taxon>
        <taxon>Eurycanthinae</taxon>
        <taxon>Dryococelus</taxon>
    </lineage>
</organism>
<feature type="compositionally biased region" description="Polar residues" evidence="1">
    <location>
        <begin position="311"/>
        <end position="321"/>
    </location>
</feature>
<accession>A0ABQ9H7G4</accession>
<name>A0ABQ9H7G4_9NEOP</name>
<feature type="region of interest" description="Disordered" evidence="1">
    <location>
        <begin position="304"/>
        <end position="325"/>
    </location>
</feature>
<feature type="region of interest" description="Disordered" evidence="1">
    <location>
        <begin position="124"/>
        <end position="149"/>
    </location>
</feature>
<dbReference type="EMBL" id="JARBHB010000006">
    <property type="protein sequence ID" value="KAJ8880213.1"/>
    <property type="molecule type" value="Genomic_DNA"/>
</dbReference>
<gene>
    <name evidence="2" type="ORF">PR048_016679</name>
</gene>
<evidence type="ECO:0000313" key="3">
    <source>
        <dbReference type="Proteomes" id="UP001159363"/>
    </source>
</evidence>
<evidence type="ECO:0000313" key="2">
    <source>
        <dbReference type="EMBL" id="KAJ8880213.1"/>
    </source>
</evidence>
<sequence>MRMIEVRMERRRNKRVGDTGYRRENPPNSGIPTCENTVTRGGIELGSPWRALVTCRGIKTCFGHLGHRTTAPADTNGDLIQCTDSEKFHKHIAVRLACSPPTKAIRVQFPAGSLLEIVPDDATGRRDFPGNLPPPPPLHSGALSYSPQSPPSALKTSLLRSAKIYSLTLHHIVGKVIVLWGGEYTRLEGKGLADILPPGLAFARDSTDSHDVCDGAGGVLYIARGIVRQRRRRHGVVAAAAMYNLEPRTWRLPRDVTSRSAVTGATCACACRLTHSLARTRPNTVADGQQSRMRHCRRRTDHCKWRKRSRVSTPSGLQQQRPKSKKIHTFRQTASGMRRRGLLLSPSTNRAFIHWQHHLTHCSDNFHVAKLNLLIGWPILHSQLYPKRAGMAAGFFVCLVDYMRAIHISVLDTGKPGRAQSRKDGFKKTHFKTLQHRTTDFNSGTQVPDTELLNNLIPILLRVKSFPGLWQPTLIETQPSTLFTETNISSSAVHDQRLRPHDRLISRWLCKPSLRVQTLNCFPAITNIVNEVVVTDRSPPTMAIRVQSPAGSPDFRMWKSCRTMPLVGGFSRGSPVSPAL</sequence>
<comment type="caution">
    <text evidence="2">The sequence shown here is derived from an EMBL/GenBank/DDBJ whole genome shotgun (WGS) entry which is preliminary data.</text>
</comment>
<reference evidence="2 3" key="1">
    <citation type="submission" date="2023-02" db="EMBL/GenBank/DDBJ databases">
        <title>LHISI_Scaffold_Assembly.</title>
        <authorList>
            <person name="Stuart O.P."/>
            <person name="Cleave R."/>
            <person name="Magrath M.J.L."/>
            <person name="Mikheyev A.S."/>
        </authorList>
    </citation>
    <scope>NUCLEOTIDE SEQUENCE [LARGE SCALE GENOMIC DNA]</scope>
    <source>
        <strain evidence="2">Daus_M_001</strain>
        <tissue evidence="2">Leg muscle</tissue>
    </source>
</reference>